<dbReference type="Proteomes" id="UP001189429">
    <property type="component" value="Unassembled WGS sequence"/>
</dbReference>
<evidence type="ECO:0000313" key="1">
    <source>
        <dbReference type="EMBL" id="CAK0895665.1"/>
    </source>
</evidence>
<comment type="caution">
    <text evidence="1">The sequence shown here is derived from an EMBL/GenBank/DDBJ whole genome shotgun (WGS) entry which is preliminary data.</text>
</comment>
<gene>
    <name evidence="1" type="ORF">PCOR1329_LOCUS74347</name>
</gene>
<protein>
    <submittedName>
        <fullName evidence="1">Uncharacterized protein</fullName>
    </submittedName>
</protein>
<sequence length="383" mass="40714">MVTDVGLTPLVRELRNWSKEVAVKDLAVPATEWVKWRGELATLCGQQARDKSATVGFLGHIAQSPEAPTPKRRKVIVKSSPVVLSAKGIVTTSVETVETETALAADAPAPTTPNPKASMEAGAADAAAVVPADGTAPQGPPSVVEVATQQVMLHDAIAAWQSPEMGPATGPVVRLFMLELEAWIFKLTIASAGSGIDDDLAPDIGLEKIRLRSATDAKVLTLTDRCAPVTLSFAGRVTRCPKKGALHVCSQFGMDFYLVPEETSDLAASDTFLPARAVPEKKGKNSASMELASRERTFTFTYRTLLKPEIINTAVALWSLTRAPDQHGGADGSIELTRDPFPAGSTTVQAIPTPAQLRRQQASAAGAALRVPPQWTSCKFLFQ</sequence>
<reference evidence="1" key="1">
    <citation type="submission" date="2023-10" db="EMBL/GenBank/DDBJ databases">
        <authorList>
            <person name="Chen Y."/>
            <person name="Shah S."/>
            <person name="Dougan E. K."/>
            <person name="Thang M."/>
            <person name="Chan C."/>
        </authorList>
    </citation>
    <scope>NUCLEOTIDE SEQUENCE [LARGE SCALE GENOMIC DNA]</scope>
</reference>
<evidence type="ECO:0000313" key="2">
    <source>
        <dbReference type="Proteomes" id="UP001189429"/>
    </source>
</evidence>
<organism evidence="1 2">
    <name type="scientific">Prorocentrum cordatum</name>
    <dbReference type="NCBI Taxonomy" id="2364126"/>
    <lineage>
        <taxon>Eukaryota</taxon>
        <taxon>Sar</taxon>
        <taxon>Alveolata</taxon>
        <taxon>Dinophyceae</taxon>
        <taxon>Prorocentrales</taxon>
        <taxon>Prorocentraceae</taxon>
        <taxon>Prorocentrum</taxon>
    </lineage>
</organism>
<accession>A0ABN9X8M2</accession>
<dbReference type="EMBL" id="CAUYUJ010020071">
    <property type="protein sequence ID" value="CAK0895665.1"/>
    <property type="molecule type" value="Genomic_DNA"/>
</dbReference>
<keyword evidence="2" id="KW-1185">Reference proteome</keyword>
<proteinExistence type="predicted"/>
<name>A0ABN9X8M2_9DINO</name>